<keyword evidence="2" id="KW-0472">Membrane</keyword>
<evidence type="ECO:0000256" key="2">
    <source>
        <dbReference type="SAM" id="Phobius"/>
    </source>
</evidence>
<dbReference type="EMBL" id="BAAAOR010000047">
    <property type="protein sequence ID" value="GAA1547012.1"/>
    <property type="molecule type" value="Genomic_DNA"/>
</dbReference>
<dbReference type="PANTHER" id="PTHR35788">
    <property type="entry name" value="EXPORTED PROTEIN-RELATED"/>
    <property type="match status" value="1"/>
</dbReference>
<feature type="domain" description="YoaR-like putative peptidoglycan binding" evidence="3">
    <location>
        <begin position="112"/>
        <end position="216"/>
    </location>
</feature>
<keyword evidence="5" id="KW-1185">Reference proteome</keyword>
<reference evidence="4 5" key="1">
    <citation type="journal article" date="2019" name="Int. J. Syst. Evol. Microbiol.">
        <title>The Global Catalogue of Microorganisms (GCM) 10K type strain sequencing project: providing services to taxonomists for standard genome sequencing and annotation.</title>
        <authorList>
            <consortium name="The Broad Institute Genomics Platform"/>
            <consortium name="The Broad Institute Genome Sequencing Center for Infectious Disease"/>
            <person name="Wu L."/>
            <person name="Ma J."/>
        </authorList>
    </citation>
    <scope>NUCLEOTIDE SEQUENCE [LARGE SCALE GENOMIC DNA]</scope>
    <source>
        <strain evidence="4 5">JCM 14942</strain>
    </source>
</reference>
<dbReference type="PANTHER" id="PTHR35788:SF1">
    <property type="entry name" value="EXPORTED PROTEIN"/>
    <property type="match status" value="1"/>
</dbReference>
<dbReference type="Pfam" id="PF12229">
    <property type="entry name" value="PG_binding_4"/>
    <property type="match status" value="1"/>
</dbReference>
<dbReference type="InterPro" id="IPR007391">
    <property type="entry name" value="Vancomycin_resist_VanW"/>
</dbReference>
<evidence type="ECO:0000313" key="5">
    <source>
        <dbReference type="Proteomes" id="UP001500842"/>
    </source>
</evidence>
<evidence type="ECO:0000256" key="1">
    <source>
        <dbReference type="SAM" id="MobiDB-lite"/>
    </source>
</evidence>
<feature type="region of interest" description="Disordered" evidence="1">
    <location>
        <begin position="589"/>
        <end position="609"/>
    </location>
</feature>
<evidence type="ECO:0000259" key="3">
    <source>
        <dbReference type="Pfam" id="PF12229"/>
    </source>
</evidence>
<proteinExistence type="predicted"/>
<protein>
    <submittedName>
        <fullName evidence="4">VanW family protein</fullName>
    </submittedName>
</protein>
<dbReference type="Pfam" id="PF04294">
    <property type="entry name" value="VanW"/>
    <property type="match status" value="1"/>
</dbReference>
<dbReference type="InterPro" id="IPR052913">
    <property type="entry name" value="Glycopeptide_resist_protein"/>
</dbReference>
<keyword evidence="2" id="KW-1133">Transmembrane helix</keyword>
<accession>A0ABN2BV93</accession>
<organism evidence="4 5">
    <name type="scientific">Nocardioides humi</name>
    <dbReference type="NCBI Taxonomy" id="449461"/>
    <lineage>
        <taxon>Bacteria</taxon>
        <taxon>Bacillati</taxon>
        <taxon>Actinomycetota</taxon>
        <taxon>Actinomycetes</taxon>
        <taxon>Propionibacteriales</taxon>
        <taxon>Nocardioidaceae</taxon>
        <taxon>Nocardioides</taxon>
    </lineage>
</organism>
<dbReference type="Proteomes" id="UP001500842">
    <property type="component" value="Unassembled WGS sequence"/>
</dbReference>
<evidence type="ECO:0000313" key="4">
    <source>
        <dbReference type="EMBL" id="GAA1547012.1"/>
    </source>
</evidence>
<comment type="caution">
    <text evidence="4">The sequence shown here is derived from an EMBL/GenBank/DDBJ whole genome shotgun (WGS) entry which is preliminary data.</text>
</comment>
<feature type="transmembrane region" description="Helical" evidence="2">
    <location>
        <begin position="32"/>
        <end position="51"/>
    </location>
</feature>
<name>A0ABN2BV93_9ACTN</name>
<dbReference type="InterPro" id="IPR022029">
    <property type="entry name" value="YoaR-like_PG-bd"/>
</dbReference>
<keyword evidence="2" id="KW-0812">Transmembrane</keyword>
<sequence>MRAGEQPLLRMTRVTFWESETDGKAERPGGKVVVVVIALLVLLAGGGYVAAHAVAGDKVPTGTSISGVDVGGLTRAAAIEKLETTFGPRADTPIKVSVGHQGATGKANDAKVAPGDIGLAIDYAASVDAAGAGDSWSPRRQWDYFTGGDDVDAVVDVDEDLLDAKLTELSEGLGTPPVDGTVTFADGTVQTTQPQAGQAVDRDQARTAITDAFLAGEDSVELEVAPAQPDIDAADVAEALDAFANPAMANAVTLQFGENDVKLSPRKFAPVLSMKPENGKLVPVVDEAALAELVKGATASGQPVDATVKLNKKGKPKVVPAKPGVTFDPGEAAQVFLGLLTAPEGSRSAPVTAQVVDAEFTTQDAENLKIVEKVSEFSTYYPHAEYRNVNIGRAAELIDGTVLKPGDEFSLNGTVGERTVANGFTEGYVISNGILKKDLGGGVSQMATTTFNAMFFAGLKDIQHKPHSFYIDRYPVGREATVAWPSLDLRFQNDTEYGVLVHAWVVPSTWSRQGKVTVQMWSTKVWDIDSKTSNRYAQVPPATRTLTTPDCEPHTGWSGFQVDVTRIFRKHGESAVDHTEKFHTVYTPSDTVRCEKPGPPAGGNPDPGD</sequence>
<gene>
    <name evidence="4" type="ORF">GCM10009788_56450</name>
</gene>